<evidence type="ECO:0000313" key="3">
    <source>
        <dbReference type="EMBL" id="BCE82977.1"/>
    </source>
</evidence>
<gene>
    <name evidence="1" type="ORF">XF2B_61490</name>
    <name evidence="2" type="ORF">XF3B_61960</name>
    <name evidence="3" type="ORF">XF9B_43980</name>
</gene>
<name>A0A809Y0Q2_9BRAD</name>
<protein>
    <submittedName>
        <fullName evidence="1">Uncharacterized protein</fullName>
    </submittedName>
</protein>
<organism evidence="1">
    <name type="scientific">Bradyrhizobium diazoefficiens</name>
    <dbReference type="NCBI Taxonomy" id="1355477"/>
    <lineage>
        <taxon>Bacteria</taxon>
        <taxon>Pseudomonadati</taxon>
        <taxon>Pseudomonadota</taxon>
        <taxon>Alphaproteobacteria</taxon>
        <taxon>Hyphomicrobiales</taxon>
        <taxon>Nitrobacteraceae</taxon>
        <taxon>Bradyrhizobium</taxon>
    </lineage>
</organism>
<evidence type="ECO:0000313" key="2">
    <source>
        <dbReference type="EMBL" id="BCE41165.1"/>
    </source>
</evidence>
<dbReference type="AlphaFoldDB" id="A0A809Y0Q2"/>
<reference evidence="3" key="3">
    <citation type="submission" date="2020-05" db="EMBL/GenBank/DDBJ databases">
        <title>Complete genome sequence of Bradyrhizobium diazoefficiens XF9 isolated from soybean nodule.</title>
        <authorList>
            <person name="Noda R."/>
            <person name="Kakizaki K."/>
            <person name="Minamisawa K."/>
        </authorList>
    </citation>
    <scope>NUCLEOTIDE SEQUENCE</scope>
    <source>
        <strain evidence="3">XF9</strain>
    </source>
</reference>
<reference evidence="1" key="1">
    <citation type="submission" date="2020-05" db="EMBL/GenBank/DDBJ databases">
        <title>Complete genome sequence of Bradyrhizobium diazoefficiens XF2 isolated from soybean nodule.</title>
        <authorList>
            <person name="Noda R."/>
            <person name="Kakizaki K."/>
            <person name="Minamisawa K."/>
        </authorList>
    </citation>
    <scope>NUCLEOTIDE SEQUENCE</scope>
    <source>
        <strain evidence="1">XF2</strain>
    </source>
</reference>
<evidence type="ECO:0000313" key="1">
    <source>
        <dbReference type="EMBL" id="BCE32380.1"/>
    </source>
</evidence>
<accession>A0A809Y0Q2</accession>
<dbReference type="RefSeq" id="WP_182872120.1">
    <property type="nucleotide sequence ID" value="NZ_AP022639.1"/>
</dbReference>
<dbReference type="EMBL" id="AP023092">
    <property type="protein sequence ID" value="BCE32380.1"/>
    <property type="molecule type" value="Genomic_DNA"/>
</dbReference>
<dbReference type="EMBL" id="AP023098">
    <property type="protein sequence ID" value="BCE82977.1"/>
    <property type="molecule type" value="Genomic_DNA"/>
</dbReference>
<reference evidence="2" key="2">
    <citation type="submission" date="2020-05" db="EMBL/GenBank/DDBJ databases">
        <title>Complete genome sequence of Bradyrhizobium diazoefficiens XF3 isolated from soybean nodule.</title>
        <authorList>
            <person name="Noda R."/>
            <person name="Kakizaki K."/>
            <person name="Minamisawa K."/>
        </authorList>
    </citation>
    <scope>NUCLEOTIDE SEQUENCE</scope>
    <source>
        <strain evidence="2">XF3</strain>
    </source>
</reference>
<proteinExistence type="predicted"/>
<sequence length="55" mass="5937">MSAVANLLARKQALMERLESGTGPNEREEIKRLLAQIETALNLLESGDAATPGEE</sequence>
<dbReference type="EMBL" id="AP023093">
    <property type="protein sequence ID" value="BCE41165.1"/>
    <property type="molecule type" value="Genomic_DNA"/>
</dbReference>